<evidence type="ECO:0000313" key="1">
    <source>
        <dbReference type="EMBL" id="SEH41866.1"/>
    </source>
</evidence>
<keyword evidence="2" id="KW-1185">Reference proteome</keyword>
<sequence length="367" mass="40874">MMRISHAILHAFDFESGSYSFSQRELDVSERAIKSYVQRHMRKISSSVENKHGQFSEGSGFADALHGYVGGQIDFVEISQQVAQYLWEELRRCDDLEECDLLVCDFTDTKDMKVRAEEAGNGAVAEAMVEAANEGEDGFEDLSQEFFAAVLLPRRQAFVHELGSDAVGAPSNGILRHDSTLPNPTQKVDSYVVVDLSDFSIDFHDKVRTVGSQERMVIPDGLLQCSVQASSKEVVEAVEKIVADVAEEYGANVTEAVAQAKAVVRSSADREESFTPEEVGRQVFEDRPQMKERFEEVSRQQDLPEEVPVKRGVANRLAKNHKIKTDTGIEITFPSQYAADDNYIEFTTDADGYVSIVIKNVGKIENK</sequence>
<evidence type="ECO:0000313" key="2">
    <source>
        <dbReference type="Proteomes" id="UP000199135"/>
    </source>
</evidence>
<gene>
    <name evidence="1" type="ORF">SAMN05216447_10248</name>
</gene>
<protein>
    <recommendedName>
        <fullName evidence="3">Nucleoid-associated protein</fullName>
    </recommendedName>
</protein>
<accession>A0A1H6I5D9</accession>
<dbReference type="Pfam" id="PF04245">
    <property type="entry name" value="NA37"/>
    <property type="match status" value="1"/>
</dbReference>
<dbReference type="EMBL" id="FNWT01000002">
    <property type="protein sequence ID" value="SEH41866.1"/>
    <property type="molecule type" value="Genomic_DNA"/>
</dbReference>
<dbReference type="InterPro" id="IPR007358">
    <property type="entry name" value="Nucleoid_associated_NdpA"/>
</dbReference>
<comment type="caution">
    <text evidence="1">The sequence shown here is derived from an EMBL/GenBank/DDBJ whole genome shotgun (WGS) entry which is preliminary data.</text>
</comment>
<proteinExistence type="predicted"/>
<reference evidence="1 2" key="1">
    <citation type="submission" date="2016-10" db="EMBL/GenBank/DDBJ databases">
        <authorList>
            <person name="Varghese N."/>
            <person name="Submissions S."/>
        </authorList>
    </citation>
    <scope>NUCLEOTIDE SEQUENCE [LARGE SCALE GENOMIC DNA]</scope>
    <source>
        <strain evidence="1 2">WCP15</strain>
    </source>
</reference>
<dbReference type="Proteomes" id="UP000199135">
    <property type="component" value="Unassembled WGS sequence"/>
</dbReference>
<name>A0A1H6I5D9_9ACTN</name>
<dbReference type="RefSeq" id="WP_078686940.1">
    <property type="nucleotide sequence ID" value="NZ_FNWT01000002.1"/>
</dbReference>
<evidence type="ECO:0008006" key="3">
    <source>
        <dbReference type="Google" id="ProtNLM"/>
    </source>
</evidence>
<organism evidence="1 2">
    <name type="scientific">Parafannyhessea umbonata</name>
    <dbReference type="NCBI Taxonomy" id="604330"/>
    <lineage>
        <taxon>Bacteria</taxon>
        <taxon>Bacillati</taxon>
        <taxon>Actinomycetota</taxon>
        <taxon>Coriobacteriia</taxon>
        <taxon>Coriobacteriales</taxon>
        <taxon>Atopobiaceae</taxon>
        <taxon>Parafannyhessea</taxon>
    </lineage>
</organism>